<protein>
    <submittedName>
        <fullName evidence="1">Uncharacterized protein</fullName>
    </submittedName>
</protein>
<dbReference type="AlphaFoldDB" id="A0A699IUH0"/>
<evidence type="ECO:0000313" key="1">
    <source>
        <dbReference type="EMBL" id="GEZ87018.1"/>
    </source>
</evidence>
<proteinExistence type="predicted"/>
<comment type="caution">
    <text evidence="1">The sequence shown here is derived from an EMBL/GenBank/DDBJ whole genome shotgun (WGS) entry which is preliminary data.</text>
</comment>
<gene>
    <name evidence="1" type="ORF">Tci_558991</name>
</gene>
<sequence>DGGGDASAVVLVARGGGGIDGVGGSGGSGVRWRVGESGVDDWIDRSEGNKFGFAGKSPPEKFSGGSSVVAAMAADWLGWPAVVGWERVCVFIKNEMR</sequence>
<accession>A0A699IUH0</accession>
<reference evidence="1" key="1">
    <citation type="journal article" date="2019" name="Sci. Rep.">
        <title>Draft genome of Tanacetum cinerariifolium, the natural source of mosquito coil.</title>
        <authorList>
            <person name="Yamashiro T."/>
            <person name="Shiraishi A."/>
            <person name="Satake H."/>
            <person name="Nakayama K."/>
        </authorList>
    </citation>
    <scope>NUCLEOTIDE SEQUENCE</scope>
</reference>
<name>A0A699IUH0_TANCI</name>
<dbReference type="EMBL" id="BKCJ010335030">
    <property type="protein sequence ID" value="GEZ87018.1"/>
    <property type="molecule type" value="Genomic_DNA"/>
</dbReference>
<feature type="non-terminal residue" evidence="1">
    <location>
        <position position="1"/>
    </location>
</feature>
<organism evidence="1">
    <name type="scientific">Tanacetum cinerariifolium</name>
    <name type="common">Dalmatian daisy</name>
    <name type="synonym">Chrysanthemum cinerariifolium</name>
    <dbReference type="NCBI Taxonomy" id="118510"/>
    <lineage>
        <taxon>Eukaryota</taxon>
        <taxon>Viridiplantae</taxon>
        <taxon>Streptophyta</taxon>
        <taxon>Embryophyta</taxon>
        <taxon>Tracheophyta</taxon>
        <taxon>Spermatophyta</taxon>
        <taxon>Magnoliopsida</taxon>
        <taxon>eudicotyledons</taxon>
        <taxon>Gunneridae</taxon>
        <taxon>Pentapetalae</taxon>
        <taxon>asterids</taxon>
        <taxon>campanulids</taxon>
        <taxon>Asterales</taxon>
        <taxon>Asteraceae</taxon>
        <taxon>Asteroideae</taxon>
        <taxon>Anthemideae</taxon>
        <taxon>Anthemidinae</taxon>
        <taxon>Tanacetum</taxon>
    </lineage>
</organism>